<dbReference type="InterPro" id="IPR005948">
    <property type="entry name" value="ThiB-like"/>
</dbReference>
<accession>A0A6J6SA49</accession>
<dbReference type="NCBIfam" id="TIGR01254">
    <property type="entry name" value="sfuA"/>
    <property type="match status" value="1"/>
</dbReference>
<dbReference type="EMBL" id="CAEZXR010000404">
    <property type="protein sequence ID" value="CAB4731485.1"/>
    <property type="molecule type" value="Genomic_DNA"/>
</dbReference>
<gene>
    <name evidence="2" type="ORF">UFOPK2579_02604</name>
</gene>
<keyword evidence="1" id="KW-0732">Signal</keyword>
<dbReference type="Gene3D" id="3.40.190.10">
    <property type="entry name" value="Periplasmic binding protein-like II"/>
    <property type="match status" value="2"/>
</dbReference>
<dbReference type="GO" id="GO:0030288">
    <property type="term" value="C:outer membrane-bounded periplasmic space"/>
    <property type="evidence" value="ECO:0007669"/>
    <property type="project" value="TreeGrafter"/>
</dbReference>
<protein>
    <submittedName>
        <fullName evidence="2">Unannotated protein</fullName>
    </submittedName>
</protein>
<dbReference type="PROSITE" id="PS51257">
    <property type="entry name" value="PROKAR_LIPOPROTEIN"/>
    <property type="match status" value="1"/>
</dbReference>
<dbReference type="GO" id="GO:0015888">
    <property type="term" value="P:thiamine transport"/>
    <property type="evidence" value="ECO:0007669"/>
    <property type="project" value="InterPro"/>
</dbReference>
<dbReference type="GO" id="GO:0030976">
    <property type="term" value="F:thiamine pyrophosphate binding"/>
    <property type="evidence" value="ECO:0007669"/>
    <property type="project" value="TreeGrafter"/>
</dbReference>
<name>A0A6J6SA49_9ZZZZ</name>
<dbReference type="PANTHER" id="PTHR30006:SF2">
    <property type="entry name" value="ABC TRANSPORTER SUBSTRATE-BINDING PROTEIN"/>
    <property type="match status" value="1"/>
</dbReference>
<sequence>MRRARTLTITALTAVLTLTAGCSLAGGDGGDRGSESAAGPDSVVLVTHDSFTLPDDLIAQFEEESGYQLEVRASGDAGELTSKLVLSADNPLGDVAFGVDNTFASRAIDAGVFAPYSFDAPAGVADFDLPGDEEHVLTPVDNGNVCVNVDTTWFEREGVPAPTDLDDLVDPAYRDLLVTPGATTSSPGMAFLLTTIAAYGDGWQQYWSDLLGNGARVVKGWSDAYYTDFTQGGGEGDRPIVVSYDSSPAFTIADDGSSTTAALLDTCFEQVEYAGVLAGAANVPGAEELIRFLVSPEVQAALPESMYVFPVVDDVALPADWERFAARPTQPYAVDPAEVTAERDTWLRDWSDLVSR</sequence>
<dbReference type="PANTHER" id="PTHR30006">
    <property type="entry name" value="THIAMINE-BINDING PERIPLASMIC PROTEIN-RELATED"/>
    <property type="match status" value="1"/>
</dbReference>
<dbReference type="GO" id="GO:0030975">
    <property type="term" value="F:thiamine binding"/>
    <property type="evidence" value="ECO:0007669"/>
    <property type="project" value="InterPro"/>
</dbReference>
<dbReference type="AlphaFoldDB" id="A0A6J6SA49"/>
<dbReference type="SUPFAM" id="SSF53850">
    <property type="entry name" value="Periplasmic binding protein-like II"/>
    <property type="match status" value="1"/>
</dbReference>
<dbReference type="Pfam" id="PF13343">
    <property type="entry name" value="SBP_bac_6"/>
    <property type="match status" value="1"/>
</dbReference>
<evidence type="ECO:0000313" key="2">
    <source>
        <dbReference type="EMBL" id="CAB4731485.1"/>
    </source>
</evidence>
<organism evidence="2">
    <name type="scientific">freshwater metagenome</name>
    <dbReference type="NCBI Taxonomy" id="449393"/>
    <lineage>
        <taxon>unclassified sequences</taxon>
        <taxon>metagenomes</taxon>
        <taxon>ecological metagenomes</taxon>
    </lineage>
</organism>
<evidence type="ECO:0000256" key="1">
    <source>
        <dbReference type="ARBA" id="ARBA00022729"/>
    </source>
</evidence>
<proteinExistence type="predicted"/>
<reference evidence="2" key="1">
    <citation type="submission" date="2020-05" db="EMBL/GenBank/DDBJ databases">
        <authorList>
            <person name="Chiriac C."/>
            <person name="Salcher M."/>
            <person name="Ghai R."/>
            <person name="Kavagutti S V."/>
        </authorList>
    </citation>
    <scope>NUCLEOTIDE SEQUENCE</scope>
</reference>